<sequence>MSKTQSNYARLKSIDDTKLENTAAENVESAEILEAKESYMKEILKSLKQEPDIGLLRILDYKSKISILETEIKELKNYEALKNKL</sequence>
<reference evidence="1" key="1">
    <citation type="submission" date="2021-06" db="EMBL/GenBank/DDBJ databases">
        <authorList>
            <person name="Kallberg Y."/>
            <person name="Tangrot J."/>
            <person name="Rosling A."/>
        </authorList>
    </citation>
    <scope>NUCLEOTIDE SEQUENCE</scope>
    <source>
        <strain evidence="1">IL203A</strain>
    </source>
</reference>
<dbReference type="Proteomes" id="UP000789702">
    <property type="component" value="Unassembled WGS sequence"/>
</dbReference>
<dbReference type="EMBL" id="CAJVPU010003305">
    <property type="protein sequence ID" value="CAG8516331.1"/>
    <property type="molecule type" value="Genomic_DNA"/>
</dbReference>
<keyword evidence="2" id="KW-1185">Reference proteome</keyword>
<accession>A0ACA9L8E0</accession>
<evidence type="ECO:0000313" key="1">
    <source>
        <dbReference type="EMBL" id="CAG8516331.1"/>
    </source>
</evidence>
<evidence type="ECO:0000313" key="2">
    <source>
        <dbReference type="Proteomes" id="UP000789702"/>
    </source>
</evidence>
<name>A0ACA9L8E0_9GLOM</name>
<protein>
    <submittedName>
        <fullName evidence="1">201_t:CDS:1</fullName>
    </submittedName>
</protein>
<proteinExistence type="predicted"/>
<gene>
    <name evidence="1" type="ORF">DHETER_LOCUS3702</name>
</gene>
<comment type="caution">
    <text evidence="1">The sequence shown here is derived from an EMBL/GenBank/DDBJ whole genome shotgun (WGS) entry which is preliminary data.</text>
</comment>
<organism evidence="1 2">
    <name type="scientific">Dentiscutata heterogama</name>
    <dbReference type="NCBI Taxonomy" id="1316150"/>
    <lineage>
        <taxon>Eukaryota</taxon>
        <taxon>Fungi</taxon>
        <taxon>Fungi incertae sedis</taxon>
        <taxon>Mucoromycota</taxon>
        <taxon>Glomeromycotina</taxon>
        <taxon>Glomeromycetes</taxon>
        <taxon>Diversisporales</taxon>
        <taxon>Gigasporaceae</taxon>
        <taxon>Dentiscutata</taxon>
    </lineage>
</organism>